<evidence type="ECO:0000256" key="1">
    <source>
        <dbReference type="SAM" id="MobiDB-lite"/>
    </source>
</evidence>
<feature type="region of interest" description="Disordered" evidence="1">
    <location>
        <begin position="60"/>
        <end position="93"/>
    </location>
</feature>
<feature type="domain" description="SPOR" evidence="2">
    <location>
        <begin position="116"/>
        <end position="195"/>
    </location>
</feature>
<protein>
    <submittedName>
        <fullName evidence="3">SPOR domain-containing protein</fullName>
    </submittedName>
</protein>
<accession>A0ABP9F3R2</accession>
<dbReference type="Pfam" id="PF05036">
    <property type="entry name" value="SPOR"/>
    <property type="match status" value="1"/>
</dbReference>
<dbReference type="PANTHER" id="PTHR38687:SF2">
    <property type="entry name" value="CELL DIVISION PROTEIN FTSN"/>
    <property type="match status" value="1"/>
</dbReference>
<dbReference type="InterPro" id="IPR036680">
    <property type="entry name" value="SPOR-like_sf"/>
</dbReference>
<evidence type="ECO:0000313" key="3">
    <source>
        <dbReference type="EMBL" id="GAA4893342.1"/>
    </source>
</evidence>
<name>A0ABP9F3R2_9GAMM</name>
<feature type="region of interest" description="Disordered" evidence="1">
    <location>
        <begin position="1"/>
        <end position="27"/>
    </location>
</feature>
<evidence type="ECO:0000313" key="4">
    <source>
        <dbReference type="Proteomes" id="UP001499988"/>
    </source>
</evidence>
<organism evidence="3 4">
    <name type="scientific">Ferrimonas pelagia</name>
    <dbReference type="NCBI Taxonomy" id="1177826"/>
    <lineage>
        <taxon>Bacteria</taxon>
        <taxon>Pseudomonadati</taxon>
        <taxon>Pseudomonadota</taxon>
        <taxon>Gammaproteobacteria</taxon>
        <taxon>Alteromonadales</taxon>
        <taxon>Ferrimonadaceae</taxon>
        <taxon>Ferrimonas</taxon>
    </lineage>
</organism>
<dbReference type="InterPro" id="IPR052521">
    <property type="entry name" value="Cell_div_SPOR-domain"/>
</dbReference>
<dbReference type="RefSeq" id="WP_345336068.1">
    <property type="nucleotide sequence ID" value="NZ_BAABJZ010000090.1"/>
</dbReference>
<sequence length="196" mass="21852">MTRDYAGKGRSRGRSRTARGRGNAPAKKPFPWPLALFAVAMLSLFGYVLSAIQGASEAPLSEHAPSAGSPAVQAQPEPKPEPAKPSQPLPEAPTERWEFIESLPNKEVQVELPEQRQSAGPFQMQCGSFRTDDQAQSMRATIAFQGLESEVRRTEGRNGVWYRVRLGPYERKRQAEAHRHTLERAGINGCQIWNWD</sequence>
<reference evidence="4" key="1">
    <citation type="journal article" date="2019" name="Int. J. Syst. Evol. Microbiol.">
        <title>The Global Catalogue of Microorganisms (GCM) 10K type strain sequencing project: providing services to taxonomists for standard genome sequencing and annotation.</title>
        <authorList>
            <consortium name="The Broad Institute Genomics Platform"/>
            <consortium name="The Broad Institute Genome Sequencing Center for Infectious Disease"/>
            <person name="Wu L."/>
            <person name="Ma J."/>
        </authorList>
    </citation>
    <scope>NUCLEOTIDE SEQUENCE [LARGE SCALE GENOMIC DNA]</scope>
    <source>
        <strain evidence="4">JCM 18401</strain>
    </source>
</reference>
<gene>
    <name evidence="3" type="ORF">GCM10023333_28220</name>
</gene>
<dbReference type="PANTHER" id="PTHR38687">
    <property type="entry name" value="CELL DIVISION PROTEIN DEDD-RELATED"/>
    <property type="match status" value="1"/>
</dbReference>
<dbReference type="Proteomes" id="UP001499988">
    <property type="component" value="Unassembled WGS sequence"/>
</dbReference>
<proteinExistence type="predicted"/>
<dbReference type="PROSITE" id="PS51724">
    <property type="entry name" value="SPOR"/>
    <property type="match status" value="1"/>
</dbReference>
<dbReference type="SUPFAM" id="SSF110997">
    <property type="entry name" value="Sporulation related repeat"/>
    <property type="match status" value="1"/>
</dbReference>
<comment type="caution">
    <text evidence="3">The sequence shown here is derived from an EMBL/GenBank/DDBJ whole genome shotgun (WGS) entry which is preliminary data.</text>
</comment>
<feature type="compositionally biased region" description="Basic residues" evidence="1">
    <location>
        <begin position="9"/>
        <end position="19"/>
    </location>
</feature>
<dbReference type="EMBL" id="BAABJZ010000090">
    <property type="protein sequence ID" value="GAA4893342.1"/>
    <property type="molecule type" value="Genomic_DNA"/>
</dbReference>
<evidence type="ECO:0000259" key="2">
    <source>
        <dbReference type="PROSITE" id="PS51724"/>
    </source>
</evidence>
<dbReference type="Gene3D" id="3.30.70.1070">
    <property type="entry name" value="Sporulation related repeat"/>
    <property type="match status" value="1"/>
</dbReference>
<keyword evidence="4" id="KW-1185">Reference proteome</keyword>
<dbReference type="InterPro" id="IPR007730">
    <property type="entry name" value="SPOR-like_dom"/>
</dbReference>